<dbReference type="Proteomes" id="UP000540698">
    <property type="component" value="Unassembled WGS sequence"/>
</dbReference>
<accession>A0A7X6R3Y5</accession>
<sequence>MTILPSGSPEDGPPNRDSDLDDTIPEWVPLEPLPSSEMFLAAFNGKPPLTAADILDPAFDLVACQKQYRLAYEVLGSDTTSAEQLRPAASELVVAQTDIEVLIAIIDDVVTDRLKQCRNQRSSPLPLLQTSLIDEVIAVHTESIGEIAARMADLWERVAIRSKQPDCDELPEAHQLVELCKGYDQLAAEIEPGRRLPPGM</sequence>
<protein>
    <submittedName>
        <fullName evidence="2">DUF4254 domain-containing protein</fullName>
    </submittedName>
</protein>
<keyword evidence="3" id="KW-1185">Reference proteome</keyword>
<comment type="caution">
    <text evidence="2">The sequence shown here is derived from an EMBL/GenBank/DDBJ whole genome shotgun (WGS) entry which is preliminary data.</text>
</comment>
<evidence type="ECO:0000313" key="3">
    <source>
        <dbReference type="Proteomes" id="UP000540698"/>
    </source>
</evidence>
<name>A0A7X6R3Y5_9NOCA</name>
<reference evidence="2 3" key="1">
    <citation type="submission" date="2020-04" db="EMBL/GenBank/DDBJ databases">
        <title>MicrobeNet Type strains.</title>
        <authorList>
            <person name="Nicholson A.C."/>
        </authorList>
    </citation>
    <scope>NUCLEOTIDE SEQUENCE [LARGE SCALE GENOMIC DNA]</scope>
    <source>
        <strain evidence="2 3">DSM 44956</strain>
    </source>
</reference>
<dbReference type="AlphaFoldDB" id="A0A7X6R3Y5"/>
<proteinExistence type="predicted"/>
<organism evidence="2 3">
    <name type="scientific">Nocardia gamkensis</name>
    <dbReference type="NCBI Taxonomy" id="352869"/>
    <lineage>
        <taxon>Bacteria</taxon>
        <taxon>Bacillati</taxon>
        <taxon>Actinomycetota</taxon>
        <taxon>Actinomycetes</taxon>
        <taxon>Mycobacteriales</taxon>
        <taxon>Nocardiaceae</taxon>
        <taxon>Nocardia</taxon>
    </lineage>
</organism>
<feature type="region of interest" description="Disordered" evidence="1">
    <location>
        <begin position="1"/>
        <end position="25"/>
    </location>
</feature>
<evidence type="ECO:0000313" key="2">
    <source>
        <dbReference type="EMBL" id="NKY27746.1"/>
    </source>
</evidence>
<gene>
    <name evidence="2" type="ORF">HGB38_16145</name>
</gene>
<evidence type="ECO:0000256" key="1">
    <source>
        <dbReference type="SAM" id="MobiDB-lite"/>
    </source>
</evidence>
<dbReference type="EMBL" id="JAAXOS010000007">
    <property type="protein sequence ID" value="NKY27746.1"/>
    <property type="molecule type" value="Genomic_DNA"/>
</dbReference>
<dbReference type="RefSeq" id="WP_062969419.1">
    <property type="nucleotide sequence ID" value="NZ_JAAXOS010000007.1"/>
</dbReference>